<evidence type="ECO:0000313" key="1">
    <source>
        <dbReference type="EMBL" id="KAI3786738.1"/>
    </source>
</evidence>
<name>A0ACB9GUH5_9ASTR</name>
<sequence length="144" mass="16226">MMGNLCDMQCIENLFTVCEKDGFSGVEKICGGNWVLLEFPSVESMGWIVWLEIYGLPFCAWMEKLYRKVVEIIFLALSLDKIEDEVASMGVRDGVLDLNNDGVGGEKEVEETEELVDEHKLELNGDKNGREGSVSSRVWIKDGR</sequence>
<dbReference type="EMBL" id="CM042030">
    <property type="protein sequence ID" value="KAI3786738.1"/>
    <property type="molecule type" value="Genomic_DNA"/>
</dbReference>
<reference evidence="1 2" key="2">
    <citation type="journal article" date="2022" name="Mol. Ecol. Resour.">
        <title>The genomes of chicory, endive, great burdock and yacon provide insights into Asteraceae paleo-polyploidization history and plant inulin production.</title>
        <authorList>
            <person name="Fan W."/>
            <person name="Wang S."/>
            <person name="Wang H."/>
            <person name="Wang A."/>
            <person name="Jiang F."/>
            <person name="Liu H."/>
            <person name="Zhao H."/>
            <person name="Xu D."/>
            <person name="Zhang Y."/>
        </authorList>
    </citation>
    <scope>NUCLEOTIDE SEQUENCE [LARGE SCALE GENOMIC DNA]</scope>
    <source>
        <strain evidence="2">cv. Yunnan</strain>
        <tissue evidence="1">Leaves</tissue>
    </source>
</reference>
<organism evidence="1 2">
    <name type="scientific">Smallanthus sonchifolius</name>
    <dbReference type="NCBI Taxonomy" id="185202"/>
    <lineage>
        <taxon>Eukaryota</taxon>
        <taxon>Viridiplantae</taxon>
        <taxon>Streptophyta</taxon>
        <taxon>Embryophyta</taxon>
        <taxon>Tracheophyta</taxon>
        <taxon>Spermatophyta</taxon>
        <taxon>Magnoliopsida</taxon>
        <taxon>eudicotyledons</taxon>
        <taxon>Gunneridae</taxon>
        <taxon>Pentapetalae</taxon>
        <taxon>asterids</taxon>
        <taxon>campanulids</taxon>
        <taxon>Asterales</taxon>
        <taxon>Asteraceae</taxon>
        <taxon>Asteroideae</taxon>
        <taxon>Heliantheae alliance</taxon>
        <taxon>Millerieae</taxon>
        <taxon>Smallanthus</taxon>
    </lineage>
</organism>
<keyword evidence="2" id="KW-1185">Reference proteome</keyword>
<protein>
    <submittedName>
        <fullName evidence="1">Uncharacterized protein</fullName>
    </submittedName>
</protein>
<reference evidence="2" key="1">
    <citation type="journal article" date="2022" name="Mol. Ecol. Resour.">
        <title>The genomes of chicory, endive, great burdock and yacon provide insights into Asteraceae palaeo-polyploidization history and plant inulin production.</title>
        <authorList>
            <person name="Fan W."/>
            <person name="Wang S."/>
            <person name="Wang H."/>
            <person name="Wang A."/>
            <person name="Jiang F."/>
            <person name="Liu H."/>
            <person name="Zhao H."/>
            <person name="Xu D."/>
            <person name="Zhang Y."/>
        </authorList>
    </citation>
    <scope>NUCLEOTIDE SEQUENCE [LARGE SCALE GENOMIC DNA]</scope>
    <source>
        <strain evidence="2">cv. Yunnan</strain>
    </source>
</reference>
<dbReference type="Proteomes" id="UP001056120">
    <property type="component" value="Linkage Group LG13"/>
</dbReference>
<gene>
    <name evidence="1" type="ORF">L1987_40646</name>
</gene>
<proteinExistence type="predicted"/>
<comment type="caution">
    <text evidence="1">The sequence shown here is derived from an EMBL/GenBank/DDBJ whole genome shotgun (WGS) entry which is preliminary data.</text>
</comment>
<accession>A0ACB9GUH5</accession>
<evidence type="ECO:0000313" key="2">
    <source>
        <dbReference type="Proteomes" id="UP001056120"/>
    </source>
</evidence>